<feature type="compositionally biased region" description="Polar residues" evidence="1">
    <location>
        <begin position="891"/>
        <end position="907"/>
    </location>
</feature>
<dbReference type="PANTHER" id="PTHR35487">
    <property type="entry name" value="DUF3824 DOMAIN-CONTAINING PROTEIN"/>
    <property type="match status" value="1"/>
</dbReference>
<evidence type="ECO:0000313" key="2">
    <source>
        <dbReference type="EMBL" id="KAF6832539.1"/>
    </source>
</evidence>
<keyword evidence="3" id="KW-1185">Reference proteome</keyword>
<evidence type="ECO:0000313" key="3">
    <source>
        <dbReference type="Proteomes" id="UP000654918"/>
    </source>
</evidence>
<sequence>MAGVYRESTRVYRDRAGSESSDDGGYKTTTVRRYKVAPSRVIERTERVEVDDDDRRSRYSGLPLRTSGDFAYAPERPRSAFDSRSVVERQVIERERELEPYRSETRSVYDKEWDRGSRYDDSRNVIEVERERERVDWDRRSRGGWDHHHHHHHDDTEVVVDKRIERREDGDIKIEKRIEEHRDDYGGAEVERYRKETEYYSPVSPPPIPQPVIIRQQAPEQKIIVQEAPPPAPIIVPRQDPGIVVVREREQPREVVRREPREDESYYYRRETKAIGPYRKDEREYWDRRGRGRDCCSDDEDYHYKKTIIRRERSNSSDHHHKRHLAEGALAGAGIAALVGSRRDSRGELPANRGSKVLAGAALGGLGTEIIRRARSAYEENYRDDYYDSRHRSRSRSHSRSSRIKTGLGIAAAALAVAGAAKYYQSNKIEKEEMSRGRSRNRGYSASSYSSRSRSRSKSRKSRSRSVAKAAAATAAAAGLVQHFRNKSKSKSRSRSRSKSRLRTGAEIAAAGLAGGVASKIYKNRKDKKDREIERELSDEEYEEELRRERRARRRSRSRSQARSLYSEPRSADPELGLVEYGTAPLPSEPPYPPDDGYESAANERRRRRHRHDDYDDPEPAKKRSKSRLRDMAAAAVGTGAAAIGIKQYQKSKEKEEDRKSRERDARSRSRDRSISRDRRYSRDRTQSRDRARDRDRERSRRREHSSHESAAPGYEDDIRGDGYYDDYSRPPSPPHASGGAFYPPPPAGAAGFTQHPDLSTTNLRNQYPPYPQGPSSMGPSPPMATGGAGGYPPPGPPPGPPPAGGPPPGTRFGPDHVSEDKSRSASPQDAQPVSLGPEDGVKWRERARKFIPPGLLSQYRFQSQPPSRSPSPSVSSVSSVGSRRRPSHSASKSVTFIPLSPQSSQTLRRHHLEQEEHATEEAEKEKEPSSLSEEQLATLRPVLNRRRSSSDPSSSRSLGARRIRGGESPLNSDSEVENLPDRFDSQGRPLGSTGAMRWRQGMFEYQPRSGNGWHSSGAWAVGGTDGDAVQRIASDIEGIVTGQTSWKSLLKDVVGVVQETQGRHGRIDGGSDEERPRRRRRRRSE</sequence>
<feature type="compositionally biased region" description="Basic and acidic residues" evidence="1">
    <location>
        <begin position="651"/>
        <end position="701"/>
    </location>
</feature>
<feature type="region of interest" description="Disordered" evidence="1">
    <location>
        <begin position="431"/>
        <end position="505"/>
    </location>
</feature>
<feature type="compositionally biased region" description="Basic residues" evidence="1">
    <location>
        <begin position="453"/>
        <end position="466"/>
    </location>
</feature>
<comment type="caution">
    <text evidence="2">The sequence shown here is derived from an EMBL/GenBank/DDBJ whole genome shotgun (WGS) entry which is preliminary data.</text>
</comment>
<feature type="compositionally biased region" description="Basic and acidic residues" evidence="1">
    <location>
        <begin position="527"/>
        <end position="536"/>
    </location>
</feature>
<evidence type="ECO:0000256" key="1">
    <source>
        <dbReference type="SAM" id="MobiDB-lite"/>
    </source>
</evidence>
<dbReference type="EMBL" id="WIGO01000068">
    <property type="protein sequence ID" value="KAF6832539.1"/>
    <property type="molecule type" value="Genomic_DNA"/>
</dbReference>
<proteinExistence type="predicted"/>
<feature type="compositionally biased region" description="Basic and acidic residues" evidence="1">
    <location>
        <begin position="913"/>
        <end position="929"/>
    </location>
</feature>
<gene>
    <name evidence="2" type="ORF">CPLU01_06081</name>
</gene>
<feature type="compositionally biased region" description="Low complexity" evidence="1">
    <location>
        <begin position="442"/>
        <end position="452"/>
    </location>
</feature>
<protein>
    <recommendedName>
        <fullName evidence="4">DUF3824 domain-containing protein</fullName>
    </recommendedName>
</protein>
<reference evidence="2" key="1">
    <citation type="journal article" date="2020" name="Phytopathology">
        <title>Genome Sequence Resources of Colletotrichum truncatum, C. plurivorum, C. musicola, and C. sojae: Four Species Pathogenic to Soybean (Glycine max).</title>
        <authorList>
            <person name="Rogerio F."/>
            <person name="Boufleur T.R."/>
            <person name="Ciampi-Guillardi M."/>
            <person name="Sukno S.A."/>
            <person name="Thon M.R."/>
            <person name="Massola Junior N.S."/>
            <person name="Baroncelli R."/>
        </authorList>
    </citation>
    <scope>NUCLEOTIDE SEQUENCE</scope>
    <source>
        <strain evidence="2">LFN00145</strain>
    </source>
</reference>
<feature type="compositionally biased region" description="Low complexity" evidence="1">
    <location>
        <begin position="633"/>
        <end position="645"/>
    </location>
</feature>
<feature type="region of interest" description="Disordered" evidence="1">
    <location>
        <begin position="1060"/>
        <end position="1086"/>
    </location>
</feature>
<feature type="region of interest" description="Disordered" evidence="1">
    <location>
        <begin position="1"/>
        <end position="29"/>
    </location>
</feature>
<dbReference type="PANTHER" id="PTHR35487:SF1">
    <property type="entry name" value="DUF3824 DOMAIN-CONTAINING PROTEIN"/>
    <property type="match status" value="1"/>
</dbReference>
<dbReference type="Proteomes" id="UP000654918">
    <property type="component" value="Unassembled WGS sequence"/>
</dbReference>
<feature type="compositionally biased region" description="Basic and acidic residues" evidence="1">
    <location>
        <begin position="814"/>
        <end position="824"/>
    </location>
</feature>
<feature type="region of interest" description="Disordered" evidence="1">
    <location>
        <begin position="519"/>
        <end position="996"/>
    </location>
</feature>
<dbReference type="AlphaFoldDB" id="A0A8H6KJ49"/>
<feature type="compositionally biased region" description="Basic residues" evidence="1">
    <location>
        <begin position="549"/>
        <end position="560"/>
    </location>
</feature>
<feature type="compositionally biased region" description="Basic and acidic residues" evidence="1">
    <location>
        <begin position="1062"/>
        <end position="1077"/>
    </location>
</feature>
<feature type="compositionally biased region" description="Basic and acidic residues" evidence="1">
    <location>
        <begin position="48"/>
        <end position="57"/>
    </location>
</feature>
<accession>A0A8H6KJ49</accession>
<feature type="compositionally biased region" description="Basic and acidic residues" evidence="1">
    <location>
        <begin position="717"/>
        <end position="729"/>
    </location>
</feature>
<evidence type="ECO:0008006" key="4">
    <source>
        <dbReference type="Google" id="ProtNLM"/>
    </source>
</evidence>
<feature type="region of interest" description="Disordered" evidence="1">
    <location>
        <begin position="48"/>
        <end position="83"/>
    </location>
</feature>
<feature type="region of interest" description="Disordered" evidence="1">
    <location>
        <begin position="138"/>
        <end position="157"/>
    </location>
</feature>
<name>A0A8H6KJ49_9PEZI</name>
<feature type="compositionally biased region" description="Basic and acidic residues" evidence="1">
    <location>
        <begin position="7"/>
        <end position="17"/>
    </location>
</feature>
<feature type="compositionally biased region" description="Pro residues" evidence="1">
    <location>
        <begin position="792"/>
        <end position="810"/>
    </location>
</feature>
<feature type="compositionally biased region" description="Basic residues" evidence="1">
    <location>
        <begin position="484"/>
        <end position="502"/>
    </location>
</feature>
<feature type="compositionally biased region" description="Low complexity" evidence="1">
    <location>
        <begin position="467"/>
        <end position="479"/>
    </location>
</feature>
<organism evidence="2 3">
    <name type="scientific">Colletotrichum plurivorum</name>
    <dbReference type="NCBI Taxonomy" id="2175906"/>
    <lineage>
        <taxon>Eukaryota</taxon>
        <taxon>Fungi</taxon>
        <taxon>Dikarya</taxon>
        <taxon>Ascomycota</taxon>
        <taxon>Pezizomycotina</taxon>
        <taxon>Sordariomycetes</taxon>
        <taxon>Hypocreomycetidae</taxon>
        <taxon>Glomerellales</taxon>
        <taxon>Glomerellaceae</taxon>
        <taxon>Colletotrichum</taxon>
        <taxon>Colletotrichum orchidearum species complex</taxon>
    </lineage>
</organism>
<feature type="compositionally biased region" description="Polar residues" evidence="1">
    <location>
        <begin position="757"/>
        <end position="766"/>
    </location>
</feature>
<feature type="compositionally biased region" description="Low complexity" evidence="1">
    <location>
        <begin position="858"/>
        <end position="882"/>
    </location>
</feature>